<evidence type="ECO:0000256" key="4">
    <source>
        <dbReference type="ARBA" id="ARBA00013603"/>
    </source>
</evidence>
<evidence type="ECO:0000313" key="10">
    <source>
        <dbReference type="EMBL" id="VEU24282.1"/>
    </source>
</evidence>
<dbReference type="InterPro" id="IPR008564">
    <property type="entry name" value="TVP23-like"/>
</dbReference>
<dbReference type="PANTHER" id="PTHR13019:SF7">
    <property type="entry name" value="GOLGI APPARATUS MEMBRANE PROTEIN TVP23"/>
    <property type="match status" value="1"/>
</dbReference>
<feature type="transmembrane region" description="Helical" evidence="8">
    <location>
        <begin position="186"/>
        <end position="206"/>
    </location>
</feature>
<dbReference type="InParanoid" id="A0A448YTM9"/>
<feature type="transmembrane region" description="Helical" evidence="8">
    <location>
        <begin position="161"/>
        <end position="180"/>
    </location>
</feature>
<organism evidence="10 11">
    <name type="scientific">Brettanomyces naardenensis</name>
    <name type="common">Yeast</name>
    <dbReference type="NCBI Taxonomy" id="13370"/>
    <lineage>
        <taxon>Eukaryota</taxon>
        <taxon>Fungi</taxon>
        <taxon>Dikarya</taxon>
        <taxon>Ascomycota</taxon>
        <taxon>Saccharomycotina</taxon>
        <taxon>Pichiomycetes</taxon>
        <taxon>Pichiales</taxon>
        <taxon>Pichiaceae</taxon>
        <taxon>Brettanomyces</taxon>
    </lineage>
</organism>
<dbReference type="Proteomes" id="UP000290900">
    <property type="component" value="Unassembled WGS sequence"/>
</dbReference>
<keyword evidence="8" id="KW-0333">Golgi apparatus</keyword>
<reference evidence="10 11" key="1">
    <citation type="submission" date="2018-12" db="EMBL/GenBank/DDBJ databases">
        <authorList>
            <person name="Tiukova I."/>
            <person name="Dainat J."/>
        </authorList>
    </citation>
    <scope>NUCLEOTIDE SEQUENCE [LARGE SCALE GENOMIC DNA]</scope>
</reference>
<evidence type="ECO:0000256" key="1">
    <source>
        <dbReference type="ARBA" id="ARBA00003246"/>
    </source>
</evidence>
<gene>
    <name evidence="10" type="ORF">BRENAR_LOCUS5010</name>
</gene>
<keyword evidence="7 8" id="KW-0472">Membrane</keyword>
<name>A0A448YTM9_BRENA</name>
<proteinExistence type="inferred from homology"/>
<evidence type="ECO:0000256" key="5">
    <source>
        <dbReference type="ARBA" id="ARBA00022692"/>
    </source>
</evidence>
<keyword evidence="5 8" id="KW-0812">Transmembrane</keyword>
<dbReference type="Pfam" id="PF05832">
    <property type="entry name" value="DUF846"/>
    <property type="match status" value="1"/>
</dbReference>
<dbReference type="GO" id="GO:0016192">
    <property type="term" value="P:vesicle-mediated transport"/>
    <property type="evidence" value="ECO:0007669"/>
    <property type="project" value="TreeGrafter"/>
</dbReference>
<dbReference type="GO" id="GO:0000139">
    <property type="term" value="C:Golgi membrane"/>
    <property type="evidence" value="ECO:0007669"/>
    <property type="project" value="UniProtKB-SubCell"/>
</dbReference>
<evidence type="ECO:0000256" key="7">
    <source>
        <dbReference type="ARBA" id="ARBA00023136"/>
    </source>
</evidence>
<evidence type="ECO:0000256" key="8">
    <source>
        <dbReference type="RuleBase" id="RU361206"/>
    </source>
</evidence>
<evidence type="ECO:0000256" key="2">
    <source>
        <dbReference type="ARBA" id="ARBA00004653"/>
    </source>
</evidence>
<feature type="region of interest" description="Disordered" evidence="9">
    <location>
        <begin position="40"/>
        <end position="60"/>
    </location>
</feature>
<dbReference type="STRING" id="13370.A0A448YTM9"/>
<dbReference type="EMBL" id="CAACVR010000076">
    <property type="protein sequence ID" value="VEU24282.1"/>
    <property type="molecule type" value="Genomic_DNA"/>
</dbReference>
<dbReference type="GO" id="GO:0009306">
    <property type="term" value="P:protein secretion"/>
    <property type="evidence" value="ECO:0007669"/>
    <property type="project" value="TreeGrafter"/>
</dbReference>
<evidence type="ECO:0000313" key="11">
    <source>
        <dbReference type="Proteomes" id="UP000290900"/>
    </source>
</evidence>
<keyword evidence="6 8" id="KW-1133">Transmembrane helix</keyword>
<comment type="subcellular location">
    <subcellularLocation>
        <location evidence="2 8">Golgi apparatus membrane</location>
        <topology evidence="2 8">Multi-pass membrane protein</topology>
    </subcellularLocation>
</comment>
<feature type="compositionally biased region" description="Low complexity" evidence="9">
    <location>
        <begin position="41"/>
        <end position="55"/>
    </location>
</feature>
<accession>A0A448YTM9</accession>
<sequence>MRQREKRPEGWLINTRGSTQVLINQLLFISIMSDQTILSDAPASSSSAPQQPQQSGDSVPTTLYKRLSESSHPVALLSYLILRLLPLAIYLFGLWFTSNYIFFFIIVILLLAADFWNVKNIAGRLLVGLRWWNETNDLGQAVLVFETADPNRYINPIDSRMFWLFIYICPTIWGVFAVLAVLRLQLLSLILVVVAIALATTNAMAYSQCDKFGKANVIANDVFGSVTGGFFDRMNPFRGFFNRS</sequence>
<comment type="function">
    <text evidence="1 8">Golgi membrane protein involved in vesicular trafficking.</text>
</comment>
<dbReference type="FunCoup" id="A0A448YTM9">
    <property type="interactions" value="395"/>
</dbReference>
<keyword evidence="11" id="KW-1185">Reference proteome</keyword>
<comment type="similarity">
    <text evidence="3 8">Belongs to the TVP23 family.</text>
</comment>
<evidence type="ECO:0000256" key="6">
    <source>
        <dbReference type="ARBA" id="ARBA00022989"/>
    </source>
</evidence>
<feature type="transmembrane region" description="Helical" evidence="8">
    <location>
        <begin position="100"/>
        <end position="118"/>
    </location>
</feature>
<protein>
    <recommendedName>
        <fullName evidence="4 8">Golgi apparatus membrane protein TVP23</fullName>
    </recommendedName>
</protein>
<dbReference type="AlphaFoldDB" id="A0A448YTM9"/>
<evidence type="ECO:0000256" key="3">
    <source>
        <dbReference type="ARBA" id="ARBA00005467"/>
    </source>
</evidence>
<dbReference type="OrthoDB" id="2151161at2759"/>
<dbReference type="PANTHER" id="PTHR13019">
    <property type="entry name" value="GOLGI APPARATUS MEMBRANE PROTEIN TVP23"/>
    <property type="match status" value="1"/>
</dbReference>
<evidence type="ECO:0000256" key="9">
    <source>
        <dbReference type="SAM" id="MobiDB-lite"/>
    </source>
</evidence>
<feature type="transmembrane region" description="Helical" evidence="8">
    <location>
        <begin position="74"/>
        <end position="94"/>
    </location>
</feature>